<sequence length="183" mass="19817">MAGAGPAPSVKYWKTMALWQWTSAGRIDGHGGNLDCSIFYGDAAAWDKYVGKGNTPTPKPPKPATPTHKHKVGEHIVFSTCYASSSDPISKAIQASKMARNHGVITKIQSGARNPYLLDADLCWVNDGDIRGAYQAEQYYTVKSGDTLSGIAAKYGTNYQHLAQLNGIADPNKIYTGQKIRVK</sequence>
<dbReference type="PROSITE" id="PS51782">
    <property type="entry name" value="LYSM"/>
    <property type="match status" value="1"/>
</dbReference>
<dbReference type="SUPFAM" id="SSF54106">
    <property type="entry name" value="LysM domain"/>
    <property type="match status" value="1"/>
</dbReference>
<feature type="domain" description="LysM" evidence="1">
    <location>
        <begin position="138"/>
        <end position="182"/>
    </location>
</feature>
<gene>
    <name evidence="2" type="ORF">DQQ01_12500</name>
</gene>
<dbReference type="InterPro" id="IPR036779">
    <property type="entry name" value="LysM_dom_sf"/>
</dbReference>
<dbReference type="OrthoDB" id="9783374at2"/>
<dbReference type="InterPro" id="IPR017853">
    <property type="entry name" value="GH"/>
</dbReference>
<evidence type="ECO:0000313" key="3">
    <source>
        <dbReference type="Proteomes" id="UP000250003"/>
    </source>
</evidence>
<dbReference type="AlphaFoldDB" id="A0A2Z4UEV5"/>
<name>A0A2Z4UEV5_9FIRM</name>
<dbReference type="Gene3D" id="3.20.20.80">
    <property type="entry name" value="Glycosidases"/>
    <property type="match status" value="1"/>
</dbReference>
<keyword evidence="3" id="KW-1185">Reference proteome</keyword>
<dbReference type="CDD" id="cd00118">
    <property type="entry name" value="LysM"/>
    <property type="match status" value="1"/>
</dbReference>
<proteinExistence type="predicted"/>
<dbReference type="Gene3D" id="3.10.350.10">
    <property type="entry name" value="LysM domain"/>
    <property type="match status" value="1"/>
</dbReference>
<organism evidence="2 3">
    <name type="scientific">Blautia argi</name>
    <dbReference type="NCBI Taxonomy" id="1912897"/>
    <lineage>
        <taxon>Bacteria</taxon>
        <taxon>Bacillati</taxon>
        <taxon>Bacillota</taxon>
        <taxon>Clostridia</taxon>
        <taxon>Lachnospirales</taxon>
        <taxon>Lachnospiraceae</taxon>
        <taxon>Blautia</taxon>
    </lineage>
</organism>
<dbReference type="EMBL" id="CP030280">
    <property type="protein sequence ID" value="AWY99508.1"/>
    <property type="molecule type" value="Genomic_DNA"/>
</dbReference>
<accession>A0A2Z4UEV5</accession>
<dbReference type="KEGG" id="blau:DQQ01_12500"/>
<reference evidence="3" key="1">
    <citation type="submission" date="2018-06" db="EMBL/GenBank/DDBJ databases">
        <title>Description of Blautia argi sp. nov., a new anaerobic isolated from dog feces.</title>
        <authorList>
            <person name="Chang Y.-H."/>
            <person name="Paek J."/>
            <person name="Shin Y."/>
        </authorList>
    </citation>
    <scope>NUCLEOTIDE SEQUENCE [LARGE SCALE GENOMIC DNA]</scope>
    <source>
        <strain evidence="3">KCTC 15426</strain>
    </source>
</reference>
<dbReference type="PANTHER" id="PTHR33734">
    <property type="entry name" value="LYSM DOMAIN-CONTAINING GPI-ANCHORED PROTEIN 2"/>
    <property type="match status" value="1"/>
</dbReference>
<dbReference type="SMART" id="SM00257">
    <property type="entry name" value="LysM"/>
    <property type="match status" value="1"/>
</dbReference>
<dbReference type="Pfam" id="PF01476">
    <property type="entry name" value="LysM"/>
    <property type="match status" value="1"/>
</dbReference>
<evidence type="ECO:0000259" key="1">
    <source>
        <dbReference type="PROSITE" id="PS51782"/>
    </source>
</evidence>
<protein>
    <recommendedName>
        <fullName evidence="1">LysM domain-containing protein</fullName>
    </recommendedName>
</protein>
<dbReference type="InterPro" id="IPR018392">
    <property type="entry name" value="LysM"/>
</dbReference>
<evidence type="ECO:0000313" key="2">
    <source>
        <dbReference type="EMBL" id="AWY99508.1"/>
    </source>
</evidence>
<dbReference type="Proteomes" id="UP000250003">
    <property type="component" value="Chromosome"/>
</dbReference>
<dbReference type="PANTHER" id="PTHR33734:SF22">
    <property type="entry name" value="MEMBRANE-BOUND LYTIC MUREIN TRANSGLYCOSYLASE D"/>
    <property type="match status" value="1"/>
</dbReference>
<dbReference type="SUPFAM" id="SSF51445">
    <property type="entry name" value="(Trans)glycosidases"/>
    <property type="match status" value="1"/>
</dbReference>